<dbReference type="AlphaFoldDB" id="A0A804LNS9"/>
<name>A0A804LNS9_MAIZE</name>
<reference evidence="1" key="2">
    <citation type="submission" date="2019-07" db="EMBL/GenBank/DDBJ databases">
        <authorList>
            <person name="Seetharam A."/>
            <person name="Woodhouse M."/>
            <person name="Cannon E."/>
        </authorList>
    </citation>
    <scope>NUCLEOTIDE SEQUENCE [LARGE SCALE GENOMIC DNA]</scope>
    <source>
        <strain evidence="1">cv. B73</strain>
    </source>
</reference>
<protein>
    <submittedName>
        <fullName evidence="1">Uncharacterized protein</fullName>
    </submittedName>
</protein>
<accession>A0A804LNS9</accession>
<evidence type="ECO:0000313" key="2">
    <source>
        <dbReference type="Proteomes" id="UP000007305"/>
    </source>
</evidence>
<dbReference type="Gramene" id="Zm00001eb024690_T001">
    <property type="protein sequence ID" value="Zm00001eb024690_P001"/>
    <property type="gene ID" value="Zm00001eb024690"/>
</dbReference>
<reference evidence="1" key="3">
    <citation type="submission" date="2021-05" db="UniProtKB">
        <authorList>
            <consortium name="EnsemblPlants"/>
        </authorList>
    </citation>
    <scope>IDENTIFICATION</scope>
    <source>
        <strain evidence="1">cv. B73</strain>
    </source>
</reference>
<proteinExistence type="predicted"/>
<keyword evidence="2" id="KW-1185">Reference proteome</keyword>
<dbReference type="InParanoid" id="A0A804LNS9"/>
<dbReference type="EnsemblPlants" id="Zm00001eb024690_T001">
    <property type="protein sequence ID" value="Zm00001eb024690_P001"/>
    <property type="gene ID" value="Zm00001eb024690"/>
</dbReference>
<dbReference type="Proteomes" id="UP000007305">
    <property type="component" value="Chromosome 1"/>
</dbReference>
<organism evidence="1 2">
    <name type="scientific">Zea mays</name>
    <name type="common">Maize</name>
    <dbReference type="NCBI Taxonomy" id="4577"/>
    <lineage>
        <taxon>Eukaryota</taxon>
        <taxon>Viridiplantae</taxon>
        <taxon>Streptophyta</taxon>
        <taxon>Embryophyta</taxon>
        <taxon>Tracheophyta</taxon>
        <taxon>Spermatophyta</taxon>
        <taxon>Magnoliopsida</taxon>
        <taxon>Liliopsida</taxon>
        <taxon>Poales</taxon>
        <taxon>Poaceae</taxon>
        <taxon>PACMAD clade</taxon>
        <taxon>Panicoideae</taxon>
        <taxon>Andropogonodae</taxon>
        <taxon>Andropogoneae</taxon>
        <taxon>Tripsacinae</taxon>
        <taxon>Zea</taxon>
    </lineage>
</organism>
<evidence type="ECO:0000313" key="1">
    <source>
        <dbReference type="EnsemblPlants" id="Zm00001eb024690_P001"/>
    </source>
</evidence>
<sequence length="169" mass="18075">MGPRPRATRCCRRTREAGAWATRSVCSRECPTGAWCRGPRWCRATRRTGGMRRRLLGRRQRRHPSLEAFAAVAESKFQQRCARSWTCGTGPGCGPTSSPSAASCPRALRSGPSRWGGRWSPTLGGEGCSGTSMSPTPWSRCTPSAAASAGLGRCFGAWGRGGIFVLGTP</sequence>
<reference evidence="2" key="1">
    <citation type="submission" date="2015-12" db="EMBL/GenBank/DDBJ databases">
        <title>Update maize B73 reference genome by single molecule sequencing technologies.</title>
        <authorList>
            <consortium name="Maize Genome Sequencing Project"/>
            <person name="Ware D."/>
        </authorList>
    </citation>
    <scope>NUCLEOTIDE SEQUENCE [LARGE SCALE GENOMIC DNA]</scope>
    <source>
        <strain evidence="2">cv. B73</strain>
    </source>
</reference>